<proteinExistence type="predicted"/>
<dbReference type="Proteomes" id="UP000238413">
    <property type="component" value="Chromosome"/>
</dbReference>
<evidence type="ECO:0000313" key="1">
    <source>
        <dbReference type="EMBL" id="AVH57142.1"/>
    </source>
</evidence>
<sequence length="154" mass="16869">MNHRHSPSPYSPYFEDVVDWRHHRAGRAHALVRAVRSADGRRAVAVVSELASNPDDRGITDDFGGVANAVLPVLRRSFGAELEQVDWIAHFGDFSYHDPTGPETFTRITVTSGPAGHHDDLSGDQPLSAREVEELLGRALEPVAQVLARIDRAG</sequence>
<name>A0ABM6SRG8_9ACTN</name>
<dbReference type="EMBL" id="CP026652">
    <property type="protein sequence ID" value="AVH57142.1"/>
    <property type="molecule type" value="Genomic_DNA"/>
</dbReference>
<organism evidence="1 2">
    <name type="scientific">Streptomyces dengpaensis</name>
    <dbReference type="NCBI Taxonomy" id="2049881"/>
    <lineage>
        <taxon>Bacteria</taxon>
        <taxon>Bacillati</taxon>
        <taxon>Actinomycetota</taxon>
        <taxon>Actinomycetes</taxon>
        <taxon>Kitasatosporales</taxon>
        <taxon>Streptomycetaceae</taxon>
        <taxon>Streptomyces</taxon>
    </lineage>
</organism>
<keyword evidence="2" id="KW-1185">Reference proteome</keyword>
<reference evidence="1 2" key="1">
    <citation type="submission" date="2018-02" db="EMBL/GenBank/DDBJ databases">
        <title>Complete genome sequence of Streptomyces dengpaensis, the producer of angucyclines.</title>
        <authorList>
            <person name="Yumei L."/>
        </authorList>
    </citation>
    <scope>NUCLEOTIDE SEQUENCE [LARGE SCALE GENOMIC DNA]</scope>
    <source>
        <strain evidence="1 2">XZHG99</strain>
    </source>
</reference>
<gene>
    <name evidence="1" type="ORF">C4B68_16645</name>
</gene>
<evidence type="ECO:0000313" key="2">
    <source>
        <dbReference type="Proteomes" id="UP000238413"/>
    </source>
</evidence>
<dbReference type="RefSeq" id="WP_099500561.1">
    <property type="nucleotide sequence ID" value="NZ_CP026652.1"/>
</dbReference>
<accession>A0ABM6SRG8</accession>
<protein>
    <submittedName>
        <fullName evidence="1">Uncharacterized protein</fullName>
    </submittedName>
</protein>